<dbReference type="RefSeq" id="WP_120741980.1">
    <property type="nucleotide sequence ID" value="NZ_CP032568.1"/>
</dbReference>
<dbReference type="Proteomes" id="UP000267164">
    <property type="component" value="Chromosome"/>
</dbReference>
<gene>
    <name evidence="3" type="ORF">D7D52_30815</name>
</gene>
<evidence type="ECO:0000256" key="1">
    <source>
        <dbReference type="SAM" id="MobiDB-lite"/>
    </source>
</evidence>
<evidence type="ECO:0000313" key="4">
    <source>
        <dbReference type="Proteomes" id="UP000267164"/>
    </source>
</evidence>
<dbReference type="OrthoDB" id="3683556at2"/>
<dbReference type="AlphaFoldDB" id="A0A386ZIV9"/>
<proteinExistence type="predicted"/>
<dbReference type="EMBL" id="CP032568">
    <property type="protein sequence ID" value="AYF77477.1"/>
    <property type="molecule type" value="Genomic_DNA"/>
</dbReference>
<name>A0A386ZIV9_9NOCA</name>
<accession>A0A386ZIV9</accession>
<evidence type="ECO:0000313" key="3">
    <source>
        <dbReference type="EMBL" id="AYF77477.1"/>
    </source>
</evidence>
<feature type="compositionally biased region" description="Basic residues" evidence="1">
    <location>
        <begin position="1"/>
        <end position="10"/>
    </location>
</feature>
<dbReference type="Pfam" id="PF16170">
    <property type="entry name" value="DUF4873"/>
    <property type="match status" value="1"/>
</dbReference>
<feature type="region of interest" description="Disordered" evidence="1">
    <location>
        <begin position="1"/>
        <end position="38"/>
    </location>
</feature>
<sequence>MRWRRARRHSPATARARTQDPGDLTEPEPAPDYSGPALLDAPGAELAVTVALTGHLDPTDGQFHWYGRLSATDGAELPDPGRGQVFLTVPGCAPAPGVLQERDPWGNLRIVGVGTPPFPL</sequence>
<protein>
    <submittedName>
        <fullName evidence="3">DUF4873 domain-containing protein</fullName>
    </submittedName>
</protein>
<dbReference type="InterPro" id="IPR032371">
    <property type="entry name" value="DUF4873"/>
</dbReference>
<evidence type="ECO:0000259" key="2">
    <source>
        <dbReference type="Pfam" id="PF16170"/>
    </source>
</evidence>
<dbReference type="KEGG" id="nyu:D7D52_30815"/>
<feature type="domain" description="DUF4873" evidence="2">
    <location>
        <begin position="32"/>
        <end position="119"/>
    </location>
</feature>
<organism evidence="3 4">
    <name type="scientific">Nocardia yunnanensis</name>
    <dbReference type="NCBI Taxonomy" id="2382165"/>
    <lineage>
        <taxon>Bacteria</taxon>
        <taxon>Bacillati</taxon>
        <taxon>Actinomycetota</taxon>
        <taxon>Actinomycetes</taxon>
        <taxon>Mycobacteriales</taxon>
        <taxon>Nocardiaceae</taxon>
        <taxon>Nocardia</taxon>
    </lineage>
</organism>
<keyword evidence="4" id="KW-1185">Reference proteome</keyword>
<reference evidence="3 4" key="1">
    <citation type="submission" date="2018-09" db="EMBL/GenBank/DDBJ databases">
        <title>Nocardia yunnanensis sp. nov., an actinomycete isolated from a soil sample.</title>
        <authorList>
            <person name="Zhang J."/>
        </authorList>
    </citation>
    <scope>NUCLEOTIDE SEQUENCE [LARGE SCALE GENOMIC DNA]</scope>
    <source>
        <strain evidence="3 4">CFHS0054</strain>
    </source>
</reference>